<evidence type="ECO:0000313" key="2">
    <source>
        <dbReference type="Proteomes" id="UP001523550"/>
    </source>
</evidence>
<keyword evidence="2" id="KW-1185">Reference proteome</keyword>
<name>A0ABT1GBF7_9GAMM</name>
<organism evidence="1 2">
    <name type="scientific">Natronospira proteinivora</name>
    <dbReference type="NCBI Taxonomy" id="1807133"/>
    <lineage>
        <taxon>Bacteria</taxon>
        <taxon>Pseudomonadati</taxon>
        <taxon>Pseudomonadota</taxon>
        <taxon>Gammaproteobacteria</taxon>
        <taxon>Natronospirales</taxon>
        <taxon>Natronospiraceae</taxon>
        <taxon>Natronospira</taxon>
    </lineage>
</organism>
<dbReference type="Proteomes" id="UP001523550">
    <property type="component" value="Unassembled WGS sequence"/>
</dbReference>
<accession>A0ABT1GBF7</accession>
<reference evidence="1 2" key="1">
    <citation type="submission" date="2022-03" db="EMBL/GenBank/DDBJ databases">
        <title>Genomic Encyclopedia of Type Strains, Phase III (KMG-III): the genomes of soil and plant-associated and newly described type strains.</title>
        <authorList>
            <person name="Whitman W."/>
        </authorList>
    </citation>
    <scope>NUCLEOTIDE SEQUENCE [LARGE SCALE GENOMIC DNA]</scope>
    <source>
        <strain evidence="1 2">BSker1</strain>
    </source>
</reference>
<dbReference type="EMBL" id="JALJYF010000001">
    <property type="protein sequence ID" value="MCP1727252.1"/>
    <property type="molecule type" value="Genomic_DNA"/>
</dbReference>
<dbReference type="InterPro" id="IPR014942">
    <property type="entry name" value="AbiEii"/>
</dbReference>
<protein>
    <submittedName>
        <fullName evidence="1">Nucleotidyltransferase component of viral defense system</fullName>
    </submittedName>
</protein>
<sequence length="292" mass="33333">MSEVVRKLVDVDSWVDSAADDPAEYAVRRVMRVILVSISRSPSLQSKMVIKGGVLLALGYDTGRHTKDVDFSTEKPLQEVNVELLIKELVAALDAGRSIDEDVLCRVQSHVIKPPRSDATFPTLRVRVGYALKGEKQYTRMIQGRDSARTVTIDLSFNESTFIASQVYLGEDQLIAYSLYDQIAEKYRALIQQTAARRGRIRRQEVYDIYSVIRKGHLTTEEDMRLLLLAMRQKFDARGVECTREVIDEPEIAERSRKEYSRLQDEVEGELPDFDEAFSVVRDFYSSLPWDG</sequence>
<gene>
    <name evidence="1" type="ORF">J2T60_001217</name>
</gene>
<comment type="caution">
    <text evidence="1">The sequence shown here is derived from an EMBL/GenBank/DDBJ whole genome shotgun (WGS) entry which is preliminary data.</text>
</comment>
<evidence type="ECO:0000313" key="1">
    <source>
        <dbReference type="EMBL" id="MCP1727252.1"/>
    </source>
</evidence>
<proteinExistence type="predicted"/>
<dbReference type="RefSeq" id="WP_253446870.1">
    <property type="nucleotide sequence ID" value="NZ_JALJYF010000001.1"/>
</dbReference>
<dbReference type="Pfam" id="PF08843">
    <property type="entry name" value="AbiEii"/>
    <property type="match status" value="1"/>
</dbReference>